<dbReference type="NCBIfam" id="TIGR01587">
    <property type="entry name" value="cas3_core"/>
    <property type="match status" value="1"/>
</dbReference>
<dbReference type="CDD" id="cd17930">
    <property type="entry name" value="DEXHc_cas3"/>
    <property type="match status" value="1"/>
</dbReference>
<dbReference type="Gene3D" id="1.10.3210.30">
    <property type="match status" value="1"/>
</dbReference>
<reference evidence="11 12" key="1">
    <citation type="submission" date="2024-03" db="EMBL/GenBank/DDBJ databases">
        <title>The Genome Sequence of Enterococcus sp. DIV2402.</title>
        <authorList>
            <consortium name="The Broad Institute Genomics Platform"/>
            <consortium name="The Broad Institute Microbial Omics Core"/>
            <consortium name="The Broad Institute Genomic Center for Infectious Diseases"/>
            <person name="Earl A."/>
            <person name="Manson A."/>
            <person name="Gilmore M."/>
            <person name="Schwartman J."/>
            <person name="Shea T."/>
            <person name="Abouelleil A."/>
            <person name="Cao P."/>
            <person name="Chapman S."/>
            <person name="Cusick C."/>
            <person name="Young S."/>
            <person name="Neafsey D."/>
            <person name="Nusbaum C."/>
            <person name="Birren B."/>
        </authorList>
    </citation>
    <scope>NUCLEOTIDE SEQUENCE [LARGE SCALE GENOMIC DNA]</scope>
    <source>
        <strain evidence="11 12">DIV2402</strain>
    </source>
</reference>
<keyword evidence="9" id="KW-0051">Antiviral defense</keyword>
<evidence type="ECO:0000259" key="10">
    <source>
        <dbReference type="PROSITE" id="PS51643"/>
    </source>
</evidence>
<evidence type="ECO:0000256" key="1">
    <source>
        <dbReference type="ARBA" id="ARBA00006847"/>
    </source>
</evidence>
<dbReference type="Pfam" id="PF01966">
    <property type="entry name" value="HD"/>
    <property type="match status" value="1"/>
</dbReference>
<keyword evidence="8" id="KW-0067">ATP-binding</keyword>
<name>A0ABZ2SPV8_9ENTE</name>
<evidence type="ECO:0000256" key="5">
    <source>
        <dbReference type="ARBA" id="ARBA00022741"/>
    </source>
</evidence>
<dbReference type="Pfam" id="PF22590">
    <property type="entry name" value="Cas3-like_C_2"/>
    <property type="match status" value="1"/>
</dbReference>
<dbReference type="Proteomes" id="UP000664701">
    <property type="component" value="Chromosome"/>
</dbReference>
<evidence type="ECO:0000256" key="3">
    <source>
        <dbReference type="ARBA" id="ARBA00022722"/>
    </source>
</evidence>
<feature type="domain" description="HD Cas3-type" evidence="10">
    <location>
        <begin position="8"/>
        <end position="222"/>
    </location>
</feature>
<comment type="similarity">
    <text evidence="1">In the N-terminal section; belongs to the CRISPR-associated nuclease Cas3-HD family.</text>
</comment>
<dbReference type="EMBL" id="CP147251">
    <property type="protein sequence ID" value="WYJ77820.1"/>
    <property type="molecule type" value="Genomic_DNA"/>
</dbReference>
<keyword evidence="12" id="KW-1185">Reference proteome</keyword>
<dbReference type="SUPFAM" id="SSF52540">
    <property type="entry name" value="P-loop containing nucleoside triphosphate hydrolases"/>
    <property type="match status" value="1"/>
</dbReference>
<keyword evidence="3" id="KW-0540">Nuclease</keyword>
<comment type="similarity">
    <text evidence="2">In the central section; belongs to the CRISPR-associated helicase Cas3 family.</text>
</comment>
<evidence type="ECO:0000256" key="9">
    <source>
        <dbReference type="ARBA" id="ARBA00023118"/>
    </source>
</evidence>
<dbReference type="Gene3D" id="3.40.50.300">
    <property type="entry name" value="P-loop containing nucleotide triphosphate hydrolases"/>
    <property type="match status" value="2"/>
</dbReference>
<evidence type="ECO:0000256" key="7">
    <source>
        <dbReference type="ARBA" id="ARBA00022806"/>
    </source>
</evidence>
<sequence length="820" mass="94859">MYAHYEQESKKSQLLEEHLFNVAKDASSMAAEIEQKNVLFLIGLYHDLGKADALFQEKILRKPTMKVNHTSAGALYLYLNIGNLLKKQIKIDDRKYCSAFCETIAYVISAHHGVYDIPLSEKIDDDEFDPKKFGYSKLYERLAYNSDGKYKYEKDIINFAKNLEEKMKELCEISFEQLILKAFYEYVELWKKLAYKDNSERAYYQTLIMRLYLSLLKNADILDTINAYEKIVTPFSSQKCEELADGYLASIEKRYAGFINPTKPMNVVRTKIAEIAKERGINDSPGIYRLDLPTGAGKTNLSMRYGFHQMVHQKKKRFIYITAYLSVLEQNASTIKYTVGHEVEGEINAEGVLEHHSNIVESDDENEIHDERDQALKEYLVDTWDSPVILSTMVQIFQTFFKTKSSNIRRFTNLINSTIILDEVQALPIEVTTLFNLTLDFLSKVMKVNVVLCTATQPVYNSDNLPHKIQYGGMNNEDADIVQLNEEEREIFKRTKVYKFNEENSTNSLEDIAEAISQYEKESILIILNTKASVKQLYTLIKETDSRQCYHLSTNMCAQHRLDIIETIRRKLPHEPVICVSTQLIEAGVDLDFNRVIRSYAGIDSIVQASGRCNREGNLDTGIVQLVNVHPQQENLTKLKPIKKKKQITEQIVQHLDSPIDIMVLNDEFFERYFTNSKTSEFDYPTKKDEPTVYELLSLNREQAVDPRFYLRQSFKTAGIKMDLIQSNTNGVIVYYGGNREKIEELITTVERFECNYQIDDFQKIQKISKELQPYTINMQKHDELNKSVDKRLDGRIQILQESLYSSDMGANESVEGFIF</sequence>
<keyword evidence="7" id="KW-0347">Helicase</keyword>
<dbReference type="InterPro" id="IPR006674">
    <property type="entry name" value="HD_domain"/>
</dbReference>
<keyword evidence="5" id="KW-0547">Nucleotide-binding</keyword>
<dbReference type="InterPro" id="IPR006474">
    <property type="entry name" value="Helicase_Cas3_CRISPR-ass_core"/>
</dbReference>
<dbReference type="InterPro" id="IPR001650">
    <property type="entry name" value="Helicase_C-like"/>
</dbReference>
<accession>A0ABZ2SPV8</accession>
<dbReference type="CDD" id="cd09641">
    <property type="entry name" value="Cas3''_I"/>
    <property type="match status" value="1"/>
</dbReference>
<dbReference type="InterPro" id="IPR006483">
    <property type="entry name" value="CRISPR-assoc_Cas3_HD"/>
</dbReference>
<protein>
    <submittedName>
        <fullName evidence="11">CRISPR-associated helicase cas3</fullName>
    </submittedName>
</protein>
<dbReference type="InterPro" id="IPR054712">
    <property type="entry name" value="Cas3-like_dom"/>
</dbReference>
<dbReference type="PROSITE" id="PS51643">
    <property type="entry name" value="HD_CAS3"/>
    <property type="match status" value="1"/>
</dbReference>
<dbReference type="InterPro" id="IPR027417">
    <property type="entry name" value="P-loop_NTPase"/>
</dbReference>
<evidence type="ECO:0000256" key="2">
    <source>
        <dbReference type="ARBA" id="ARBA00009046"/>
    </source>
</evidence>
<dbReference type="InterPro" id="IPR038257">
    <property type="entry name" value="CRISPR-assoc_Cas3_HD_sf"/>
</dbReference>
<evidence type="ECO:0000313" key="11">
    <source>
        <dbReference type="EMBL" id="WYJ77820.1"/>
    </source>
</evidence>
<dbReference type="NCBIfam" id="TIGR01596">
    <property type="entry name" value="cas3_HD"/>
    <property type="match status" value="1"/>
</dbReference>
<evidence type="ECO:0000256" key="6">
    <source>
        <dbReference type="ARBA" id="ARBA00022801"/>
    </source>
</evidence>
<dbReference type="SMART" id="SM00490">
    <property type="entry name" value="HELICc"/>
    <property type="match status" value="1"/>
</dbReference>
<proteinExistence type="inferred from homology"/>
<evidence type="ECO:0000256" key="8">
    <source>
        <dbReference type="ARBA" id="ARBA00022840"/>
    </source>
</evidence>
<dbReference type="RefSeq" id="WP_207940081.1">
    <property type="nucleotide sequence ID" value="NZ_CP147251.1"/>
</dbReference>
<keyword evidence="6" id="KW-0378">Hydrolase</keyword>
<gene>
    <name evidence="11" type="ORF">DOK78_002458</name>
</gene>
<evidence type="ECO:0000313" key="12">
    <source>
        <dbReference type="Proteomes" id="UP000664701"/>
    </source>
</evidence>
<keyword evidence="4" id="KW-0479">Metal-binding</keyword>
<evidence type="ECO:0000256" key="4">
    <source>
        <dbReference type="ARBA" id="ARBA00022723"/>
    </source>
</evidence>
<organism evidence="11 12">
    <name type="scientific">Candidatus Enterococcus lowellii</name>
    <dbReference type="NCBI Taxonomy" id="2230877"/>
    <lineage>
        <taxon>Bacteria</taxon>
        <taxon>Bacillati</taxon>
        <taxon>Bacillota</taxon>
        <taxon>Bacilli</taxon>
        <taxon>Lactobacillales</taxon>
        <taxon>Enterococcaceae</taxon>
        <taxon>Enterococcus</taxon>
    </lineage>
</organism>